<dbReference type="Proteomes" id="UP001054857">
    <property type="component" value="Unassembled WGS sequence"/>
</dbReference>
<dbReference type="PROSITE" id="PS00518">
    <property type="entry name" value="ZF_RING_1"/>
    <property type="match status" value="1"/>
</dbReference>
<evidence type="ECO:0000256" key="4">
    <source>
        <dbReference type="ARBA" id="ARBA00008704"/>
    </source>
</evidence>
<keyword evidence="6" id="KW-0813">Transport</keyword>
<organism evidence="21 22">
    <name type="scientific">Astrephomene gubernaculifera</name>
    <dbReference type="NCBI Taxonomy" id="47775"/>
    <lineage>
        <taxon>Eukaryota</taxon>
        <taxon>Viridiplantae</taxon>
        <taxon>Chlorophyta</taxon>
        <taxon>core chlorophytes</taxon>
        <taxon>Chlorophyceae</taxon>
        <taxon>CS clade</taxon>
        <taxon>Chlamydomonadales</taxon>
        <taxon>Astrephomenaceae</taxon>
        <taxon>Astrephomene</taxon>
    </lineage>
</organism>
<comment type="caution">
    <text evidence="21">The sequence shown here is derived from an EMBL/GenBank/DDBJ whole genome shotgun (WGS) entry which is preliminary data.</text>
</comment>
<feature type="region of interest" description="Disordered" evidence="19">
    <location>
        <begin position="324"/>
        <end position="383"/>
    </location>
</feature>
<dbReference type="InterPro" id="IPR006845">
    <property type="entry name" value="Pex_N"/>
</dbReference>
<comment type="similarity">
    <text evidence="4">Belongs to the pex2/pex10/pex12 family.</text>
</comment>
<evidence type="ECO:0000256" key="10">
    <source>
        <dbReference type="ARBA" id="ARBA00022723"/>
    </source>
</evidence>
<evidence type="ECO:0000256" key="18">
    <source>
        <dbReference type="PROSITE-ProRule" id="PRU00175"/>
    </source>
</evidence>
<dbReference type="GO" id="GO:0016558">
    <property type="term" value="P:protein import into peroxisome matrix"/>
    <property type="evidence" value="ECO:0007669"/>
    <property type="project" value="InterPro"/>
</dbReference>
<name>A0AAD3DT96_9CHLO</name>
<reference evidence="21 22" key="1">
    <citation type="journal article" date="2021" name="Sci. Rep.">
        <title>Genome sequencing of the multicellular alga Astrephomene provides insights into convergent evolution of germ-soma differentiation.</title>
        <authorList>
            <person name="Yamashita S."/>
            <person name="Yamamoto K."/>
            <person name="Matsuzaki R."/>
            <person name="Suzuki S."/>
            <person name="Yamaguchi H."/>
            <person name="Hirooka S."/>
            <person name="Minakuchi Y."/>
            <person name="Miyagishima S."/>
            <person name="Kawachi M."/>
            <person name="Toyoda A."/>
            <person name="Nozaki H."/>
        </authorList>
    </citation>
    <scope>NUCLEOTIDE SEQUENCE [LARGE SCALE GENOMIC DNA]</scope>
    <source>
        <strain evidence="21 22">NIES-4017</strain>
    </source>
</reference>
<keyword evidence="15" id="KW-1133">Transmembrane helix</keyword>
<evidence type="ECO:0000256" key="19">
    <source>
        <dbReference type="SAM" id="MobiDB-lite"/>
    </source>
</evidence>
<feature type="compositionally biased region" description="Acidic residues" evidence="19">
    <location>
        <begin position="330"/>
        <end position="340"/>
    </location>
</feature>
<evidence type="ECO:0000256" key="14">
    <source>
        <dbReference type="ARBA" id="ARBA00022927"/>
    </source>
</evidence>
<comment type="catalytic activity">
    <reaction evidence="1">
        <text>S-ubiquitinyl-[E2 ubiquitin-conjugating enzyme]-L-cysteine + [acceptor protein]-L-lysine = [E2 ubiquitin-conjugating enzyme]-L-cysteine + N(6)-ubiquitinyl-[acceptor protein]-L-lysine.</text>
        <dbReference type="EC" id="2.3.2.27"/>
    </reaction>
</comment>
<feature type="domain" description="RING-type" evidence="20">
    <location>
        <begin position="479"/>
        <end position="517"/>
    </location>
</feature>
<dbReference type="SMART" id="SM00184">
    <property type="entry name" value="RING"/>
    <property type="match status" value="1"/>
</dbReference>
<evidence type="ECO:0000256" key="12">
    <source>
        <dbReference type="ARBA" id="ARBA00022786"/>
    </source>
</evidence>
<dbReference type="GO" id="GO:0061630">
    <property type="term" value="F:ubiquitin protein ligase activity"/>
    <property type="evidence" value="ECO:0007669"/>
    <property type="project" value="UniProtKB-EC"/>
</dbReference>
<evidence type="ECO:0000313" key="22">
    <source>
        <dbReference type="Proteomes" id="UP001054857"/>
    </source>
</evidence>
<feature type="region of interest" description="Disordered" evidence="19">
    <location>
        <begin position="426"/>
        <end position="467"/>
    </location>
</feature>
<evidence type="ECO:0000256" key="17">
    <source>
        <dbReference type="ARBA" id="ARBA00023140"/>
    </source>
</evidence>
<dbReference type="InterPro" id="IPR013083">
    <property type="entry name" value="Znf_RING/FYVE/PHD"/>
</dbReference>
<gene>
    <name evidence="21" type="ORF">Agub_g9451</name>
</gene>
<dbReference type="InterPro" id="IPR017907">
    <property type="entry name" value="Znf_RING_CS"/>
</dbReference>
<evidence type="ECO:0000259" key="20">
    <source>
        <dbReference type="PROSITE" id="PS50089"/>
    </source>
</evidence>
<evidence type="ECO:0000256" key="13">
    <source>
        <dbReference type="ARBA" id="ARBA00022833"/>
    </source>
</evidence>
<feature type="compositionally biased region" description="Low complexity" evidence="19">
    <location>
        <begin position="180"/>
        <end position="190"/>
    </location>
</feature>
<evidence type="ECO:0000256" key="11">
    <source>
        <dbReference type="ARBA" id="ARBA00022771"/>
    </source>
</evidence>
<dbReference type="Pfam" id="PF04757">
    <property type="entry name" value="Pex2_Pex12"/>
    <property type="match status" value="2"/>
</dbReference>
<evidence type="ECO:0000256" key="15">
    <source>
        <dbReference type="ARBA" id="ARBA00022989"/>
    </source>
</evidence>
<evidence type="ECO:0000256" key="3">
    <source>
        <dbReference type="ARBA" id="ARBA00004906"/>
    </source>
</evidence>
<dbReference type="PROSITE" id="PS50089">
    <property type="entry name" value="ZF_RING_2"/>
    <property type="match status" value="1"/>
</dbReference>
<dbReference type="GO" id="GO:0005778">
    <property type="term" value="C:peroxisomal membrane"/>
    <property type="evidence" value="ECO:0007669"/>
    <property type="project" value="UniProtKB-SubCell"/>
</dbReference>
<dbReference type="Pfam" id="PF13639">
    <property type="entry name" value="zf-RING_2"/>
    <property type="match status" value="1"/>
</dbReference>
<feature type="compositionally biased region" description="Low complexity" evidence="19">
    <location>
        <begin position="426"/>
        <end position="451"/>
    </location>
</feature>
<evidence type="ECO:0000256" key="9">
    <source>
        <dbReference type="ARBA" id="ARBA00022692"/>
    </source>
</evidence>
<feature type="compositionally biased region" description="Acidic residues" evidence="19">
    <location>
        <begin position="350"/>
        <end position="378"/>
    </location>
</feature>
<keyword evidence="14" id="KW-0653">Protein transport</keyword>
<dbReference type="EC" id="2.3.2.27" evidence="5"/>
<evidence type="ECO:0000256" key="5">
    <source>
        <dbReference type="ARBA" id="ARBA00012483"/>
    </source>
</evidence>
<keyword evidence="22" id="KW-1185">Reference proteome</keyword>
<proteinExistence type="inferred from homology"/>
<evidence type="ECO:0000256" key="1">
    <source>
        <dbReference type="ARBA" id="ARBA00000900"/>
    </source>
</evidence>
<dbReference type="PANTHER" id="PTHR23350:SF0">
    <property type="entry name" value="PEROXISOME BIOGENESIS FACTOR 10"/>
    <property type="match status" value="1"/>
</dbReference>
<keyword evidence="8" id="KW-0808">Transferase</keyword>
<keyword evidence="13" id="KW-0862">Zinc</keyword>
<dbReference type="Gene3D" id="3.30.40.10">
    <property type="entry name" value="Zinc/RING finger domain, C3HC4 (zinc finger)"/>
    <property type="match status" value="1"/>
</dbReference>
<dbReference type="InterPro" id="IPR025654">
    <property type="entry name" value="PEX2/10"/>
</dbReference>
<evidence type="ECO:0000256" key="6">
    <source>
        <dbReference type="ARBA" id="ARBA00022448"/>
    </source>
</evidence>
<feature type="compositionally biased region" description="Basic residues" evidence="19">
    <location>
        <begin position="452"/>
        <end position="461"/>
    </location>
</feature>
<dbReference type="EMBL" id="BMAR01000019">
    <property type="protein sequence ID" value="GFR47699.1"/>
    <property type="molecule type" value="Genomic_DNA"/>
</dbReference>
<evidence type="ECO:0000256" key="7">
    <source>
        <dbReference type="ARBA" id="ARBA00022593"/>
    </source>
</evidence>
<dbReference type="AlphaFoldDB" id="A0AAD3DT96"/>
<keyword evidence="17" id="KW-0576">Peroxisome</keyword>
<comment type="pathway">
    <text evidence="3">Protein modification; protein ubiquitination.</text>
</comment>
<dbReference type="SUPFAM" id="SSF57850">
    <property type="entry name" value="RING/U-box"/>
    <property type="match status" value="1"/>
</dbReference>
<feature type="region of interest" description="Disordered" evidence="19">
    <location>
        <begin position="125"/>
        <end position="204"/>
    </location>
</feature>
<evidence type="ECO:0000256" key="8">
    <source>
        <dbReference type="ARBA" id="ARBA00022679"/>
    </source>
</evidence>
<evidence type="ECO:0000256" key="16">
    <source>
        <dbReference type="ARBA" id="ARBA00023136"/>
    </source>
</evidence>
<evidence type="ECO:0000256" key="2">
    <source>
        <dbReference type="ARBA" id="ARBA00004585"/>
    </source>
</evidence>
<keyword evidence="16" id="KW-0472">Membrane</keyword>
<keyword evidence="9" id="KW-0812">Transmembrane</keyword>
<feature type="compositionally biased region" description="Low complexity" evidence="19">
    <location>
        <begin position="127"/>
        <end position="139"/>
    </location>
</feature>
<dbReference type="GO" id="GO:0008270">
    <property type="term" value="F:zinc ion binding"/>
    <property type="evidence" value="ECO:0007669"/>
    <property type="project" value="UniProtKB-KW"/>
</dbReference>
<protein>
    <recommendedName>
        <fullName evidence="5">RING-type E3 ubiquitin transferase</fullName>
        <ecNumber evidence="5">2.3.2.27</ecNumber>
    </recommendedName>
</protein>
<accession>A0AAD3DT96</accession>
<keyword evidence="11 18" id="KW-0863">Zinc-finger</keyword>
<keyword evidence="10" id="KW-0479">Metal-binding</keyword>
<comment type="subcellular location">
    <subcellularLocation>
        <location evidence="2">Peroxisome membrane</location>
        <topology evidence="2">Multi-pass membrane protein</topology>
    </subcellularLocation>
</comment>
<evidence type="ECO:0000313" key="21">
    <source>
        <dbReference type="EMBL" id="GFR47699.1"/>
    </source>
</evidence>
<keyword evidence="7" id="KW-0962">Peroxisome biogenesis</keyword>
<sequence>MTTLAQTGPPRALTLLAASQPDMVRAVQKDDSYVEQYLEATREVVRRLFGPFRALQYARETKLVALLLYHGLTTGLGHQTLGEEYCNMLQVTASGRPPELSRRLLLAALRSAGPYAADRLAGHLDSAAEQSEQQQQQAAAEEEQEMMRSEAAAEAEAEAAAAATAVGVEEEERRTGPGLASTSSSFAAAAEQQQRRRGGGRGGRGGGGWLRLLVAAIAARWARCWRALVVAWPRVRPLLSYAGRLHLALFYVYGSYYSLPHRLTGVRYSLSMRPLQGRPSYRILGLLLGLQLAVAAAAKARTALRKLRLAAAASGAAKRRRAAAAAGDGQLEEEEEEEVGVAEVERYAGEDEPAVFLEDDEDDEDEEEVEEEDVSYDNDDGHAGVMPYKGLEGEGEGRDVMTGGGGGGGWEEDVFGSTTTATAATATTQPSGGATTPAAATAAAGTALTRGHQQRRGRRAPRCGGASGVLPLRTSQRQCPLCLSPKSHPASTPCGHTFCWGCITTWCTEKPECPLCRAAVALPQLVPLYHTNC</sequence>
<dbReference type="CDD" id="cd16527">
    <property type="entry name" value="RING-HC_PEX10"/>
    <property type="match status" value="1"/>
</dbReference>
<feature type="compositionally biased region" description="Low complexity" evidence="19">
    <location>
        <begin position="149"/>
        <end position="167"/>
    </location>
</feature>
<dbReference type="PANTHER" id="PTHR23350">
    <property type="entry name" value="PEROXISOME ASSEMBLY PROTEIN 10"/>
    <property type="match status" value="1"/>
</dbReference>
<keyword evidence="12" id="KW-0833">Ubl conjugation pathway</keyword>
<dbReference type="InterPro" id="IPR001841">
    <property type="entry name" value="Znf_RING"/>
</dbReference>